<reference evidence="6 7" key="1">
    <citation type="submission" date="2015-12" db="EMBL/GenBank/DDBJ databases">
        <title>Genome comparisons provide insights into the role of secondary metabolites in the pathogenic phase of the Photorhabdus life cycle.</title>
        <authorList>
            <person name="Tobias N.J."/>
            <person name="Mishra B."/>
            <person name="Gupta D.K."/>
            <person name="Thines M."/>
            <person name="Stinear T.P."/>
            <person name="Bode H.B."/>
        </authorList>
    </citation>
    <scope>NUCLEOTIDE SEQUENCE [LARGE SCALE GENOMIC DNA]</scope>
    <source>
        <strain evidence="6 7">PB68.1</strain>
    </source>
</reference>
<accession>A0A1C0U8F5</accession>
<comment type="catalytic activity">
    <reaction evidence="3 4">
        <text>GTP + H2O = GDP + phosphate + H(+)</text>
        <dbReference type="Rhea" id="RHEA:19669"/>
        <dbReference type="ChEBI" id="CHEBI:15377"/>
        <dbReference type="ChEBI" id="CHEBI:15378"/>
        <dbReference type="ChEBI" id="CHEBI:37565"/>
        <dbReference type="ChEBI" id="CHEBI:43474"/>
        <dbReference type="ChEBI" id="CHEBI:58189"/>
    </reaction>
</comment>
<evidence type="ECO:0000256" key="3">
    <source>
        <dbReference type="ARBA" id="ARBA00048548"/>
    </source>
</evidence>
<dbReference type="SUPFAM" id="SSF54980">
    <property type="entry name" value="EF-G C-terminal domain-like"/>
    <property type="match status" value="2"/>
</dbReference>
<protein>
    <recommendedName>
        <fullName evidence="4">Large ribosomal subunit assembly factor BipA</fullName>
        <ecNumber evidence="4">3.6.5.-</ecNumber>
    </recommendedName>
    <alternativeName>
        <fullName evidence="4">GTP-binding protein BipA</fullName>
    </alternativeName>
</protein>
<proteinExistence type="inferred from homology"/>
<dbReference type="FunFam" id="2.40.50.250:FF:000001">
    <property type="entry name" value="GTP-binding protein TypA"/>
    <property type="match status" value="1"/>
</dbReference>
<dbReference type="GO" id="GO:0003924">
    <property type="term" value="F:GTPase activity"/>
    <property type="evidence" value="ECO:0007669"/>
    <property type="project" value="UniProtKB-UniRule"/>
</dbReference>
<keyword evidence="4" id="KW-0963">Cytoplasm</keyword>
<dbReference type="Gene3D" id="2.40.50.250">
    <property type="entry name" value="bipa protein"/>
    <property type="match status" value="1"/>
</dbReference>
<dbReference type="CDD" id="cd03691">
    <property type="entry name" value="BipA_TypA_II"/>
    <property type="match status" value="1"/>
</dbReference>
<comment type="subcellular location">
    <subcellularLocation>
        <location evidence="4">Cytoplasm</location>
    </subcellularLocation>
    <text evidence="4">Binds to ribosomes.</text>
</comment>
<dbReference type="CDD" id="cd01891">
    <property type="entry name" value="TypA_BipA"/>
    <property type="match status" value="1"/>
</dbReference>
<dbReference type="FunFam" id="3.30.70.870:FF:000003">
    <property type="entry name" value="GTP-binding protein TypA"/>
    <property type="match status" value="1"/>
</dbReference>
<evidence type="ECO:0000256" key="2">
    <source>
        <dbReference type="ARBA" id="ARBA00023134"/>
    </source>
</evidence>
<dbReference type="SUPFAM" id="SSF50447">
    <property type="entry name" value="Translation proteins"/>
    <property type="match status" value="1"/>
</dbReference>
<keyword evidence="2 4" id="KW-0342">GTP-binding</keyword>
<comment type="caution">
    <text evidence="6">The sequence shown here is derived from an EMBL/GenBank/DDBJ whole genome shotgun (WGS) entry which is preliminary data.</text>
</comment>
<dbReference type="PATRIC" id="fig|286156.4.peg.594"/>
<dbReference type="CDD" id="cd16263">
    <property type="entry name" value="BipA_III"/>
    <property type="match status" value="1"/>
</dbReference>
<dbReference type="GO" id="GO:0009409">
    <property type="term" value="P:response to cold"/>
    <property type="evidence" value="ECO:0007669"/>
    <property type="project" value="UniProtKB-ARBA"/>
</dbReference>
<dbReference type="GO" id="GO:0005525">
    <property type="term" value="F:GTP binding"/>
    <property type="evidence" value="ECO:0007669"/>
    <property type="project" value="UniProtKB-UniRule"/>
</dbReference>
<comment type="similarity">
    <text evidence="4">Belongs to the TRAFAC class translation factor GTPase superfamily. Classic translation factor GTPase family. BipA subfamily.</text>
</comment>
<dbReference type="Proteomes" id="UP000093476">
    <property type="component" value="Unassembled WGS sequence"/>
</dbReference>
<dbReference type="AlphaFoldDB" id="A0A1C0U8F5"/>
<dbReference type="Pfam" id="PF21018">
    <property type="entry name" value="BipA_C"/>
    <property type="match status" value="1"/>
</dbReference>
<dbReference type="HAMAP" id="MF_00849">
    <property type="entry name" value="BipA"/>
    <property type="match status" value="1"/>
</dbReference>
<keyword evidence="7" id="KW-1185">Reference proteome</keyword>
<dbReference type="PROSITE" id="PS51722">
    <property type="entry name" value="G_TR_2"/>
    <property type="match status" value="1"/>
</dbReference>
<dbReference type="PRINTS" id="PR00315">
    <property type="entry name" value="ELONGATNFCT"/>
</dbReference>
<dbReference type="PROSITE" id="PS00301">
    <property type="entry name" value="G_TR_1"/>
    <property type="match status" value="1"/>
</dbReference>
<comment type="subunit">
    <text evidence="4">Monomer.</text>
</comment>
<feature type="binding site" evidence="4">
    <location>
        <begin position="15"/>
        <end position="20"/>
    </location>
    <ligand>
        <name>GTP</name>
        <dbReference type="ChEBI" id="CHEBI:37565"/>
    </ligand>
</feature>
<comment type="function">
    <text evidence="4">A 50S ribosomal subunit assembly protein with GTPase activity, required for 50S subunit assembly at low temperatures, may also play a role in translation. Binds GTP and analogs. Binds the 70S ribosome between the 30S and 50S subunits, in a similar position as ribosome-bound EF-G; it contacts a number of ribosomal proteins, both rRNAs and the A-site tRNA.</text>
</comment>
<dbReference type="InterPro" id="IPR027417">
    <property type="entry name" value="P-loop_NTPase"/>
</dbReference>
<dbReference type="InterPro" id="IPR009000">
    <property type="entry name" value="Transl_B-barrel_sf"/>
</dbReference>
<dbReference type="InterPro" id="IPR000640">
    <property type="entry name" value="EFG_V-like"/>
</dbReference>
<feature type="domain" description="Tr-type G" evidence="5">
    <location>
        <begin position="3"/>
        <end position="198"/>
    </location>
</feature>
<dbReference type="PANTHER" id="PTHR42908">
    <property type="entry name" value="TRANSLATION ELONGATION FACTOR-RELATED"/>
    <property type="match status" value="1"/>
</dbReference>
<dbReference type="SUPFAM" id="SSF52540">
    <property type="entry name" value="P-loop containing nucleoside triphosphate hydrolases"/>
    <property type="match status" value="1"/>
</dbReference>
<keyword evidence="4" id="KW-0820">tRNA-binding</keyword>
<dbReference type="GO" id="GO:0010467">
    <property type="term" value="P:gene expression"/>
    <property type="evidence" value="ECO:0007669"/>
    <property type="project" value="UniProtKB-ARBA"/>
</dbReference>
<dbReference type="Pfam" id="PF00679">
    <property type="entry name" value="EFG_C"/>
    <property type="match status" value="1"/>
</dbReference>
<dbReference type="GO" id="GO:0005829">
    <property type="term" value="C:cytosol"/>
    <property type="evidence" value="ECO:0007669"/>
    <property type="project" value="TreeGrafter"/>
</dbReference>
<dbReference type="InterPro" id="IPR042116">
    <property type="entry name" value="TypA/BipA_C"/>
</dbReference>
<dbReference type="InterPro" id="IPR035651">
    <property type="entry name" value="BipA_V"/>
</dbReference>
<dbReference type="NCBIfam" id="TIGR00231">
    <property type="entry name" value="small_GTP"/>
    <property type="match status" value="1"/>
</dbReference>
<evidence type="ECO:0000259" key="5">
    <source>
        <dbReference type="PROSITE" id="PS51722"/>
    </source>
</evidence>
<dbReference type="Pfam" id="PF00009">
    <property type="entry name" value="GTP_EFTU"/>
    <property type="match status" value="1"/>
</dbReference>
<dbReference type="Gene3D" id="3.40.50.300">
    <property type="entry name" value="P-loop containing nucleotide triphosphate hydrolases"/>
    <property type="match status" value="1"/>
</dbReference>
<dbReference type="NCBIfam" id="TIGR01394">
    <property type="entry name" value="TypA_BipA"/>
    <property type="match status" value="1"/>
</dbReference>
<dbReference type="CDD" id="cd03710">
    <property type="entry name" value="BipA_TypA_C"/>
    <property type="match status" value="1"/>
</dbReference>
<evidence type="ECO:0000313" key="6">
    <source>
        <dbReference type="EMBL" id="OCQ54201.1"/>
    </source>
</evidence>
<evidence type="ECO:0000313" key="7">
    <source>
        <dbReference type="Proteomes" id="UP000093476"/>
    </source>
</evidence>
<dbReference type="PANTHER" id="PTHR42908:SF8">
    <property type="entry name" value="TR-TYPE G DOMAIN-CONTAINING PROTEIN"/>
    <property type="match status" value="1"/>
</dbReference>
<keyword evidence="1 4" id="KW-0547">Nucleotide-binding</keyword>
<dbReference type="FunFam" id="2.40.30.10:FF:000016">
    <property type="entry name" value="GTP-binding protein TypA"/>
    <property type="match status" value="1"/>
</dbReference>
<dbReference type="EC" id="3.6.5.-" evidence="4"/>
<dbReference type="InterPro" id="IPR031157">
    <property type="entry name" value="G_TR_CS"/>
</dbReference>
<dbReference type="GO" id="GO:0019843">
    <property type="term" value="F:rRNA binding"/>
    <property type="evidence" value="ECO:0007669"/>
    <property type="project" value="UniProtKB-KW"/>
</dbReference>
<keyword evidence="4" id="KW-0690">Ribosome biogenesis</keyword>
<dbReference type="NCBIfam" id="NF007583">
    <property type="entry name" value="PRK10218.1"/>
    <property type="match status" value="1"/>
</dbReference>
<evidence type="ECO:0000256" key="4">
    <source>
        <dbReference type="HAMAP-Rule" id="MF_00849"/>
    </source>
</evidence>
<dbReference type="InterPro" id="IPR047043">
    <property type="entry name" value="BipA_III"/>
</dbReference>
<dbReference type="InterPro" id="IPR035647">
    <property type="entry name" value="EFG_III/V"/>
</dbReference>
<dbReference type="GO" id="GO:0000027">
    <property type="term" value="P:ribosomal large subunit assembly"/>
    <property type="evidence" value="ECO:0007669"/>
    <property type="project" value="UniProtKB-UniRule"/>
</dbReference>
<dbReference type="InterPro" id="IPR047041">
    <property type="entry name" value="BipA_GTP-bd_dom"/>
</dbReference>
<dbReference type="InterPro" id="IPR005225">
    <property type="entry name" value="Small_GTP-bd"/>
</dbReference>
<dbReference type="GO" id="GO:1990904">
    <property type="term" value="C:ribonucleoprotein complex"/>
    <property type="evidence" value="ECO:0007669"/>
    <property type="project" value="TreeGrafter"/>
</dbReference>
<organism evidence="6 7">
    <name type="scientific">Photorhabdus australis subsp. thailandensis</name>
    <dbReference type="NCBI Taxonomy" id="2805096"/>
    <lineage>
        <taxon>Bacteria</taxon>
        <taxon>Pseudomonadati</taxon>
        <taxon>Pseudomonadota</taxon>
        <taxon>Gammaproteobacteria</taxon>
        <taxon>Enterobacterales</taxon>
        <taxon>Morganellaceae</taxon>
        <taxon>Photorhabdus</taxon>
    </lineage>
</organism>
<feature type="binding site" evidence="4">
    <location>
        <begin position="128"/>
        <end position="131"/>
    </location>
    <ligand>
        <name>GTP</name>
        <dbReference type="ChEBI" id="CHEBI:37565"/>
    </ligand>
</feature>
<dbReference type="FunFam" id="3.30.70.240:FF:000002">
    <property type="entry name" value="GTP-binding protein TypA"/>
    <property type="match status" value="1"/>
</dbReference>
<dbReference type="InterPro" id="IPR006298">
    <property type="entry name" value="BipA"/>
</dbReference>
<dbReference type="GO" id="GO:0043022">
    <property type="term" value="F:ribosome binding"/>
    <property type="evidence" value="ECO:0007669"/>
    <property type="project" value="UniProtKB-UniRule"/>
</dbReference>
<dbReference type="EMBL" id="LOMY01000018">
    <property type="protein sequence ID" value="OCQ54201.1"/>
    <property type="molecule type" value="Genomic_DNA"/>
</dbReference>
<dbReference type="InterPro" id="IPR000795">
    <property type="entry name" value="T_Tr_GTP-bd_dom"/>
</dbReference>
<dbReference type="Gene3D" id="2.40.30.10">
    <property type="entry name" value="Translation factors"/>
    <property type="match status" value="1"/>
</dbReference>
<dbReference type="InterPro" id="IPR004161">
    <property type="entry name" value="EFTu-like_2"/>
</dbReference>
<dbReference type="InterPro" id="IPR048876">
    <property type="entry name" value="BipA_C"/>
</dbReference>
<sequence>MIEKLRNIAIIAHVDHGKTTLVDKLLQQSGTFGDRATATERVMDSNDLEKERGITILAKNTAIKWNDYRINIVDTPGHADFGGEVERVMSMVDSVLLLVDAMDGPMPQTRFVTQKAFAHGLKPIVVINKVDRPGARPDWVVDQVFDLFVNLGATDEQLDFPIIYASALMGIAGTEHEDMAEDMTPLYQAIVEHVEPPKVDLNGSFQMQISQLDYNNYVGVIGIGRIKRGTVKPNQNVTIIDSEGKTRNGKVGKVLGHLGLERIESEQAEAGDIIAITGLGELNISDTLCDTNAVEALPPLAVDEPTVSMYFCVNTSPFCGREGKYVTSRQILERLKKELVHNVALRVEETEDPDAFRVSGRGELHLSVLIENMRREGFELAVSRPKVIFREIDGRKQEPFEQVTLDIEEQHQGDVMQALGERKADLRDMLPDGKGRVRLDYVIPSRGLIGFRTEFMTMTSGTGLLYATFSHYDDIRPGEIGRRQNGVMISNGQGKAVAYALYSLQDRGKLFLGHGAEVYEGQVIGIHSRSNDLTVNCLTGKKLTNVRASGTDEATTLSPHIKKTLEQALEFIDDDELVEVTPVSIRLRKRHLTENERRRAYRSKEAS</sequence>
<dbReference type="GO" id="GO:0000049">
    <property type="term" value="F:tRNA binding"/>
    <property type="evidence" value="ECO:0007669"/>
    <property type="project" value="UniProtKB-KW"/>
</dbReference>
<dbReference type="Gene3D" id="3.30.70.240">
    <property type="match status" value="1"/>
</dbReference>
<evidence type="ECO:0000256" key="1">
    <source>
        <dbReference type="ARBA" id="ARBA00022741"/>
    </source>
</evidence>
<gene>
    <name evidence="6" type="primary">typA</name>
    <name evidence="4" type="synonym">bipA</name>
    <name evidence="6" type="ORF">Ppb6_00512</name>
</gene>
<name>A0A1C0U8F5_9GAMM</name>
<dbReference type="GO" id="GO:0097216">
    <property type="term" value="F:guanosine tetraphosphate binding"/>
    <property type="evidence" value="ECO:0007669"/>
    <property type="project" value="UniProtKB-ARBA"/>
</dbReference>
<keyword evidence="4" id="KW-0694">RNA-binding</keyword>
<dbReference type="FunFam" id="3.40.50.300:FF:000055">
    <property type="entry name" value="GTP-binding protein TypA"/>
    <property type="match status" value="1"/>
</dbReference>
<dbReference type="InterPro" id="IPR047042">
    <property type="entry name" value="BipA_II"/>
</dbReference>
<dbReference type="Gene3D" id="3.30.70.870">
    <property type="entry name" value="Elongation Factor G (Translational Gtpase), domain 3"/>
    <property type="match status" value="1"/>
</dbReference>
<dbReference type="Pfam" id="PF03144">
    <property type="entry name" value="GTP_EFTU_D2"/>
    <property type="match status" value="1"/>
</dbReference>
<keyword evidence="4" id="KW-0378">Hydrolase</keyword>
<dbReference type="STRING" id="286156.Ppb6_00512"/>
<keyword evidence="4" id="KW-0699">rRNA-binding</keyword>